<evidence type="ECO:0000256" key="1">
    <source>
        <dbReference type="ARBA" id="ARBA00093458"/>
    </source>
</evidence>
<dbReference type="Pfam" id="PF10494">
    <property type="entry name" value="Stk19"/>
    <property type="match status" value="1"/>
</dbReference>
<dbReference type="AlphaFoldDB" id="A0AAV8US71"/>
<keyword evidence="3" id="KW-1185">Reference proteome</keyword>
<evidence type="ECO:0000313" key="3">
    <source>
        <dbReference type="Proteomes" id="UP001157974"/>
    </source>
</evidence>
<organism evidence="2 3">
    <name type="scientific">Rhodosorus marinus</name>
    <dbReference type="NCBI Taxonomy" id="101924"/>
    <lineage>
        <taxon>Eukaryota</taxon>
        <taxon>Rhodophyta</taxon>
        <taxon>Stylonematophyceae</taxon>
        <taxon>Stylonematales</taxon>
        <taxon>Stylonemataceae</taxon>
        <taxon>Rhodosorus</taxon>
    </lineage>
</organism>
<comment type="caution">
    <text evidence="2">The sequence shown here is derived from an EMBL/GenBank/DDBJ whole genome shotgun (WGS) entry which is preliminary data.</text>
</comment>
<comment type="similarity">
    <text evidence="1">Belongs to the STK19 family.</text>
</comment>
<evidence type="ECO:0000313" key="2">
    <source>
        <dbReference type="EMBL" id="KAJ8905400.1"/>
    </source>
</evidence>
<dbReference type="InterPro" id="IPR018865">
    <property type="entry name" value="STK19-like"/>
</dbReference>
<reference evidence="2 3" key="1">
    <citation type="journal article" date="2023" name="Nat. Commun.">
        <title>Origin of minicircular mitochondrial genomes in red algae.</title>
        <authorList>
            <person name="Lee Y."/>
            <person name="Cho C.H."/>
            <person name="Lee Y.M."/>
            <person name="Park S.I."/>
            <person name="Yang J.H."/>
            <person name="West J.A."/>
            <person name="Bhattacharya D."/>
            <person name="Yoon H.S."/>
        </authorList>
    </citation>
    <scope>NUCLEOTIDE SEQUENCE [LARGE SCALE GENOMIC DNA]</scope>
    <source>
        <strain evidence="2 3">CCMP1338</strain>
        <tissue evidence="2">Whole cell</tissue>
    </source>
</reference>
<proteinExistence type="inferred from homology"/>
<dbReference type="EMBL" id="JAMWBK010000005">
    <property type="protein sequence ID" value="KAJ8905400.1"/>
    <property type="molecule type" value="Genomic_DNA"/>
</dbReference>
<protein>
    <submittedName>
        <fullName evidence="2">Uncharacterized protein</fullName>
    </submittedName>
</protein>
<dbReference type="Proteomes" id="UP001157974">
    <property type="component" value="Unassembled WGS sequence"/>
</dbReference>
<gene>
    <name evidence="2" type="ORF">NDN08_001907</name>
</gene>
<dbReference type="PANTHER" id="PTHR15243">
    <property type="entry name" value="SERINE/THREONINE-PROTEIN KINASE 19"/>
    <property type="match status" value="1"/>
</dbReference>
<name>A0AAV8US71_9RHOD</name>
<dbReference type="PANTHER" id="PTHR15243:SF0">
    <property type="entry name" value="SERINE_THREONINE-PROTEIN KINASE 19"/>
    <property type="match status" value="1"/>
</dbReference>
<sequence>MTQTTLVASSAGSSSLTARVSELRRSKIRRRSVEEIENGDQLEAGLNGSTDSLDPLDAVELPSDAEIAFESLRSRSKLQIRALGGLPPIVLRSQLYASLRERSEVDKHLELMRAIGEVRLLKAVLIKDDIAVVTTDDYIECIDMKLRSCKKDTLDDLALRRFRDHTVPTYRQKSIAKEELRHSLHPSRVKQSMEMTSAILRLGFAVRVASDEGSFNFSVPSWGRFWKNVRDGSKELTQKLRRQEYNELMLSALETSQIRKSCFDASFHVKQMVGSNVVEVIPTASGSVVRLLDNDDNES</sequence>
<accession>A0AAV8US71</accession>